<dbReference type="InterPro" id="IPR006016">
    <property type="entry name" value="UspA"/>
</dbReference>
<dbReference type="EMBL" id="QWGE01000005">
    <property type="protein sequence ID" value="RIJ34196.1"/>
    <property type="molecule type" value="Genomic_DNA"/>
</dbReference>
<name>A0A399RR59_9BACT</name>
<proteinExistence type="predicted"/>
<reference evidence="3" key="1">
    <citation type="submission" date="2018-08" db="EMBL/GenBank/DDBJ databases">
        <title>Mucilaginibacter sp. MYSH2.</title>
        <authorList>
            <person name="Seo T."/>
        </authorList>
    </citation>
    <scope>NUCLEOTIDE SEQUENCE [LARGE SCALE GENOMIC DNA]</scope>
    <source>
        <strain evidence="3">KIRAN</strain>
    </source>
</reference>
<evidence type="ECO:0000313" key="3">
    <source>
        <dbReference type="Proteomes" id="UP000266005"/>
    </source>
</evidence>
<evidence type="ECO:0000259" key="1">
    <source>
        <dbReference type="Pfam" id="PF00582"/>
    </source>
</evidence>
<protein>
    <submittedName>
        <fullName evidence="2">Universal stress protein</fullName>
    </submittedName>
</protein>
<keyword evidence="3" id="KW-1185">Reference proteome</keyword>
<dbReference type="CDD" id="cd00293">
    <property type="entry name" value="USP-like"/>
    <property type="match status" value="1"/>
</dbReference>
<dbReference type="RefSeq" id="WP_119433056.1">
    <property type="nucleotide sequence ID" value="NZ_QWGE01000005.1"/>
</dbReference>
<comment type="caution">
    <text evidence="2">The sequence shown here is derived from an EMBL/GenBank/DDBJ whole genome shotgun (WGS) entry which is preliminary data.</text>
</comment>
<dbReference type="AlphaFoldDB" id="A0A399RR59"/>
<gene>
    <name evidence="2" type="ORF">D1627_14805</name>
</gene>
<dbReference type="OrthoDB" id="1522996at2"/>
<dbReference type="Pfam" id="PF00582">
    <property type="entry name" value="Usp"/>
    <property type="match status" value="1"/>
</dbReference>
<dbReference type="Gene3D" id="3.40.50.12370">
    <property type="match status" value="1"/>
</dbReference>
<accession>A0A399RR59</accession>
<dbReference type="Proteomes" id="UP000266005">
    <property type="component" value="Unassembled WGS sequence"/>
</dbReference>
<organism evidence="2 3">
    <name type="scientific">Pontibacter oryzae</name>
    <dbReference type="NCBI Taxonomy" id="2304593"/>
    <lineage>
        <taxon>Bacteria</taxon>
        <taxon>Pseudomonadati</taxon>
        <taxon>Bacteroidota</taxon>
        <taxon>Cytophagia</taxon>
        <taxon>Cytophagales</taxon>
        <taxon>Hymenobacteraceae</taxon>
        <taxon>Pontibacter</taxon>
    </lineage>
</organism>
<dbReference type="SUPFAM" id="SSF52402">
    <property type="entry name" value="Adenine nucleotide alpha hydrolases-like"/>
    <property type="match status" value="1"/>
</dbReference>
<sequence>MIAIDSMMVCLDLSDIDETLVAFSRSICERLPVKKVYFVHNIKSSELSDDFREFFGDVDLGNEIEGNISDIVNEHFQNAADHEILVSEEPNTEVILAELVKRYTIKLTLIGKRMSDKSTGALGTKLLRILPCSVLVFPETANFNIAKVLTPIDFSDASVHALRLSKSLTDQLGLSLDILHVYKLPTQYFPLISEEKAIRKAEEVVKEKFSDLQKRHQEIAGVPYTLVRAAGKSIAERITMQLEKGNHDLLVLGLKGHNPVPSLSLGSVPTELYNMDLNIPIWMVYSEDVIKQ</sequence>
<evidence type="ECO:0000313" key="2">
    <source>
        <dbReference type="EMBL" id="RIJ34196.1"/>
    </source>
</evidence>
<feature type="domain" description="UspA" evidence="1">
    <location>
        <begin position="147"/>
        <end position="270"/>
    </location>
</feature>